<keyword evidence="3 5" id="KW-0378">Hydrolase</keyword>
<evidence type="ECO:0000313" key="6">
    <source>
        <dbReference type="Proteomes" id="UP000190813"/>
    </source>
</evidence>
<dbReference type="Pfam" id="PF00933">
    <property type="entry name" value="Glyco_hydro_3"/>
    <property type="match status" value="1"/>
</dbReference>
<dbReference type="AlphaFoldDB" id="A0A1T3MSJ6"/>
<evidence type="ECO:0000256" key="3">
    <source>
        <dbReference type="ARBA" id="ARBA00022801"/>
    </source>
</evidence>
<evidence type="ECO:0000256" key="2">
    <source>
        <dbReference type="ARBA" id="ARBA00022729"/>
    </source>
</evidence>
<dbReference type="SUPFAM" id="SSF51445">
    <property type="entry name" value="(Trans)glycosidases"/>
    <property type="match status" value="1"/>
</dbReference>
<dbReference type="PRINTS" id="PR00133">
    <property type="entry name" value="GLHYDRLASE3"/>
</dbReference>
<dbReference type="InterPro" id="IPR036881">
    <property type="entry name" value="Glyco_hydro_3_C_sf"/>
</dbReference>
<dbReference type="FunFam" id="2.60.40.10:FF:000495">
    <property type="entry name" value="Periplasmic beta-glucosidase"/>
    <property type="match status" value="1"/>
</dbReference>
<name>A0A1T3MSJ6_9FLAO</name>
<dbReference type="GO" id="GO:0046556">
    <property type="term" value="F:alpha-L-arabinofuranosidase activity"/>
    <property type="evidence" value="ECO:0007669"/>
    <property type="project" value="TreeGrafter"/>
</dbReference>
<keyword evidence="2" id="KW-0732">Signal</keyword>
<dbReference type="GO" id="GO:0008422">
    <property type="term" value="F:beta-glucosidase activity"/>
    <property type="evidence" value="ECO:0007669"/>
    <property type="project" value="UniProtKB-ARBA"/>
</dbReference>
<dbReference type="SMART" id="SM01217">
    <property type="entry name" value="Fn3_like"/>
    <property type="match status" value="1"/>
</dbReference>
<dbReference type="Gene3D" id="2.60.40.10">
    <property type="entry name" value="Immunoglobulins"/>
    <property type="match status" value="1"/>
</dbReference>
<evidence type="ECO:0000256" key="1">
    <source>
        <dbReference type="ARBA" id="ARBA00005336"/>
    </source>
</evidence>
<dbReference type="GO" id="GO:0045493">
    <property type="term" value="P:xylan catabolic process"/>
    <property type="evidence" value="ECO:0007669"/>
    <property type="project" value="InterPro"/>
</dbReference>
<dbReference type="EMBL" id="MAHX01000007">
    <property type="protein sequence ID" value="OPC67459.1"/>
    <property type="molecule type" value="Genomic_DNA"/>
</dbReference>
<evidence type="ECO:0000259" key="4">
    <source>
        <dbReference type="SMART" id="SM01217"/>
    </source>
</evidence>
<accession>A0A1T3MSJ6</accession>
<dbReference type="SUPFAM" id="SSF52279">
    <property type="entry name" value="Beta-D-glucan exohydrolase, C-terminal domain"/>
    <property type="match status" value="1"/>
</dbReference>
<dbReference type="Gene3D" id="3.20.20.300">
    <property type="entry name" value="Glycoside hydrolase, family 3, N-terminal domain"/>
    <property type="match status" value="1"/>
</dbReference>
<dbReference type="Pfam" id="PF14310">
    <property type="entry name" value="Fn3-like"/>
    <property type="match status" value="1"/>
</dbReference>
<feature type="domain" description="Fibronectin type III-like" evidence="4">
    <location>
        <begin position="745"/>
        <end position="814"/>
    </location>
</feature>
<evidence type="ECO:0000313" key="5">
    <source>
        <dbReference type="EMBL" id="OPC67459.1"/>
    </source>
</evidence>
<dbReference type="InterPro" id="IPR036962">
    <property type="entry name" value="Glyco_hydro_3_N_sf"/>
</dbReference>
<dbReference type="InterPro" id="IPR001764">
    <property type="entry name" value="Glyco_hydro_3_N"/>
</dbReference>
<protein>
    <submittedName>
        <fullName evidence="5">Glycosyl hydrolase</fullName>
    </submittedName>
</protein>
<reference evidence="5 6" key="1">
    <citation type="submission" date="2016-06" db="EMBL/GenBank/DDBJ databases">
        <title>Revisiting the taxonomy of the Elizabethkingia Genus based on Whole-Genome Sequencing, Optical Mapping, and MALDI-TOF.</title>
        <authorList>
            <person name="Nicholson A.C."/>
        </authorList>
    </citation>
    <scope>NUCLEOTIDE SEQUENCE [LARGE SCALE GENOMIC DNA]</scope>
    <source>
        <strain evidence="5 6">G4070</strain>
    </source>
</reference>
<keyword evidence="6" id="KW-1185">Reference proteome</keyword>
<dbReference type="InterPro" id="IPR026891">
    <property type="entry name" value="Fn3-like"/>
</dbReference>
<sequence>MKNDFTKVKSFFYGNLYNFVKTNNMNINKSILTLPLLAVSFLGLAQKLKVYHKDWIDFNKNGKKDIFEDRKAPIDKRVENLLSQMTLQEKANQTVTLYGYGRILKDEQPTPQWKNEIWVHGLANIDEMLNSLPYHKSAVTKYSYPYSNHTEALNNIQKWFIEETRLGIPVDFTNEGIHGLTHDRATPFPAPINIGSTWDKDLVGRIGNTIGKEAYYLGYTNVYAPILDISRDPRWGRVVETYGEDPFMIGEYGKRMVKGIQQNGVASTLKHYAVYSVPKGGRDGLARTDPHVAPREMHTMYLYPFKEVIRKEHPLGVMASYNDYDGVPLISSKYFLTDLLRKEYGFDGYVVSDSDALEFLHSKHHVAKDYEEGIQKALEAGLDVRTNFSQPKEYITPLMDALKSGKIKEEVLNERVRAVLKTKFKLGLFDEPIRSFAKEADRKVHTNEDEALSVDVNRRSVVLLKNEKQTLPFDAGKIKNILITGPLADGVNYTTSRYGPSNNPVMTIRKGIEDYASLHHINTSYTKGVDVIDEGWPETEIIPVEPTEKEKSEIAKTISMAEKSDVIVAVMGESEREVGESRSRSSLNLPGKQTYFLQQLYKTGKPIVLVLVNGRPLTINWENKYLPTILETWFLGPQSGKIVAETLFGENNPGGKLSISFPKSIGQLEMNFPTKPAAQAGQPGTGPNGSGSSRVTGFLYPFGYGLSYTNFEFTDFSLSSKKIKAGDELHVKLKVTNTGKVKGDEVVQLYLSDLVSSVTTYEMDLRGFERVTLEPGETKEVQFTLNKEHMQLLNDKMEWVVEPGEFRISVGNSSENIKFKEIFDVED</sequence>
<dbReference type="InterPro" id="IPR017853">
    <property type="entry name" value="GH"/>
</dbReference>
<dbReference type="Gene3D" id="3.40.50.1700">
    <property type="entry name" value="Glycoside hydrolase family 3 C-terminal domain"/>
    <property type="match status" value="1"/>
</dbReference>
<comment type="caution">
    <text evidence="5">The sequence shown here is derived from an EMBL/GenBank/DDBJ whole genome shotgun (WGS) entry which is preliminary data.</text>
</comment>
<dbReference type="PANTHER" id="PTHR42721">
    <property type="entry name" value="SUGAR HYDROLASE-RELATED"/>
    <property type="match status" value="1"/>
</dbReference>
<organism evidence="5 6">
    <name type="scientific">Elizabethkingia occulta</name>
    <dbReference type="NCBI Taxonomy" id="1867263"/>
    <lineage>
        <taxon>Bacteria</taxon>
        <taxon>Pseudomonadati</taxon>
        <taxon>Bacteroidota</taxon>
        <taxon>Flavobacteriia</taxon>
        <taxon>Flavobacteriales</taxon>
        <taxon>Weeksellaceae</taxon>
        <taxon>Elizabethkingia</taxon>
    </lineage>
</organism>
<comment type="similarity">
    <text evidence="1">Belongs to the glycosyl hydrolase 3 family.</text>
</comment>
<dbReference type="PANTHER" id="PTHR42721:SF3">
    <property type="entry name" value="BETA-D-XYLOSIDASE 5-RELATED"/>
    <property type="match status" value="1"/>
</dbReference>
<dbReference type="InterPro" id="IPR044993">
    <property type="entry name" value="BXL"/>
</dbReference>
<dbReference type="Proteomes" id="UP000190813">
    <property type="component" value="Unassembled WGS sequence"/>
</dbReference>
<dbReference type="Pfam" id="PF01915">
    <property type="entry name" value="Glyco_hydro_3_C"/>
    <property type="match status" value="1"/>
</dbReference>
<dbReference type="InterPro" id="IPR002772">
    <property type="entry name" value="Glyco_hydro_3_C"/>
</dbReference>
<dbReference type="InterPro" id="IPR013783">
    <property type="entry name" value="Ig-like_fold"/>
</dbReference>
<dbReference type="GO" id="GO:0031222">
    <property type="term" value="P:arabinan catabolic process"/>
    <property type="evidence" value="ECO:0007669"/>
    <property type="project" value="TreeGrafter"/>
</dbReference>
<proteinExistence type="inferred from homology"/>
<gene>
    <name evidence="5" type="ORF">BAZ10_15490</name>
</gene>
<dbReference type="GO" id="GO:0009044">
    <property type="term" value="F:xylan 1,4-beta-xylosidase activity"/>
    <property type="evidence" value="ECO:0007669"/>
    <property type="project" value="InterPro"/>
</dbReference>